<name>A0A2N3QHH8_9BIFI</name>
<accession>A0A2N3QHH8</accession>
<proteinExistence type="predicted"/>
<dbReference type="EMBL" id="PCGZ01000005">
    <property type="protein sequence ID" value="PKU90733.1"/>
    <property type="molecule type" value="Genomic_DNA"/>
</dbReference>
<evidence type="ECO:0000313" key="1">
    <source>
        <dbReference type="EMBL" id="PKU90733.1"/>
    </source>
</evidence>
<organism evidence="1 2">
    <name type="scientific">Bifidobacterium pseudolongum subsp. globosum</name>
    <dbReference type="NCBI Taxonomy" id="1690"/>
    <lineage>
        <taxon>Bacteria</taxon>
        <taxon>Bacillati</taxon>
        <taxon>Actinomycetota</taxon>
        <taxon>Actinomycetes</taxon>
        <taxon>Bifidobacteriales</taxon>
        <taxon>Bifidobacteriaceae</taxon>
        <taxon>Bifidobacterium</taxon>
    </lineage>
</organism>
<comment type="caution">
    <text evidence="1">The sequence shown here is derived from an EMBL/GenBank/DDBJ whole genome shotgun (WGS) entry which is preliminary data.</text>
</comment>
<sequence>MSDNRHIYFTLNVSTNKSTHAASVIGVDIEELDGDKMIGTTGLTPTGMRYPWSDPQSVELLQKAHQYMGEALDGIIRKLNDDNKWDTK</sequence>
<dbReference type="RefSeq" id="WP_101429825.1">
    <property type="nucleotide sequence ID" value="NZ_PCGZ01000005.1"/>
</dbReference>
<evidence type="ECO:0000313" key="2">
    <source>
        <dbReference type="Proteomes" id="UP000233730"/>
    </source>
</evidence>
<dbReference type="AlphaFoldDB" id="A0A2N3QHH8"/>
<dbReference type="Proteomes" id="UP000233730">
    <property type="component" value="Unassembled WGS sequence"/>
</dbReference>
<protein>
    <submittedName>
        <fullName evidence="1">Uncharacterized protein</fullName>
    </submittedName>
</protein>
<reference evidence="1 2" key="1">
    <citation type="submission" date="2017-10" db="EMBL/GenBank/DDBJ databases">
        <title>Bifidobacterium genomics.</title>
        <authorList>
            <person name="Lugli G.A."/>
            <person name="Milani C."/>
            <person name="Mancabelli L."/>
        </authorList>
    </citation>
    <scope>NUCLEOTIDE SEQUENCE [LARGE SCALE GENOMIC DNA]</scope>
    <source>
        <strain evidence="1 2">1524B</strain>
    </source>
</reference>
<gene>
    <name evidence="1" type="ORF">CQR46_0928</name>
</gene>